<evidence type="ECO:0000256" key="2">
    <source>
        <dbReference type="ARBA" id="ARBA00022857"/>
    </source>
</evidence>
<evidence type="ECO:0000256" key="1">
    <source>
        <dbReference type="ARBA" id="ARBA00006484"/>
    </source>
</evidence>
<dbReference type="AlphaFoldDB" id="A0AB34KFM9"/>
<dbReference type="Proteomes" id="UP000803884">
    <property type="component" value="Unassembled WGS sequence"/>
</dbReference>
<dbReference type="PANTHER" id="PTHR43976:SF16">
    <property type="entry name" value="SHORT-CHAIN DEHYDROGENASE_REDUCTASE FAMILY PROTEIN"/>
    <property type="match status" value="1"/>
</dbReference>
<name>A0AB34KFM9_9PEZI</name>
<dbReference type="PANTHER" id="PTHR43976">
    <property type="entry name" value="SHORT CHAIN DEHYDROGENASE"/>
    <property type="match status" value="1"/>
</dbReference>
<dbReference type="InterPro" id="IPR051911">
    <property type="entry name" value="SDR_oxidoreductase"/>
</dbReference>
<protein>
    <submittedName>
        <fullName evidence="5">Uncharacterized protein</fullName>
    </submittedName>
</protein>
<dbReference type="SUPFAM" id="SSF51735">
    <property type="entry name" value="NAD(P)-binding Rossmann-fold domains"/>
    <property type="match status" value="1"/>
</dbReference>
<dbReference type="Pfam" id="PF00106">
    <property type="entry name" value="adh_short"/>
    <property type="match status" value="1"/>
</dbReference>
<keyword evidence="2" id="KW-0521">NADP</keyword>
<dbReference type="Gene3D" id="3.40.50.720">
    <property type="entry name" value="NAD(P)-binding Rossmann-like Domain"/>
    <property type="match status" value="1"/>
</dbReference>
<keyword evidence="6" id="KW-1185">Reference proteome</keyword>
<dbReference type="PRINTS" id="PR00080">
    <property type="entry name" value="SDRFAMILY"/>
</dbReference>
<dbReference type="CDD" id="cd05374">
    <property type="entry name" value="17beta-HSD-like_SDR_c"/>
    <property type="match status" value="1"/>
</dbReference>
<comment type="similarity">
    <text evidence="1 4">Belongs to the short-chain dehydrogenases/reductases (SDR) family.</text>
</comment>
<gene>
    <name evidence="5" type="ORF">WHR41_07660</name>
</gene>
<dbReference type="InterPro" id="IPR020904">
    <property type="entry name" value="Sc_DH/Rdtase_CS"/>
</dbReference>
<evidence type="ECO:0000256" key="3">
    <source>
        <dbReference type="ARBA" id="ARBA00023002"/>
    </source>
</evidence>
<dbReference type="RefSeq" id="XP_069226605.1">
    <property type="nucleotide sequence ID" value="XM_069376264.1"/>
</dbReference>
<reference evidence="5 6" key="1">
    <citation type="journal article" date="2020" name="Microbiol. Resour. Announc.">
        <title>Draft Genome Sequence of a Cladosporium Species Isolated from the Mesophotic Ascidian Didemnum maculosum.</title>
        <authorList>
            <person name="Gioti A."/>
            <person name="Siaperas R."/>
            <person name="Nikolaivits E."/>
            <person name="Le Goff G."/>
            <person name="Ouazzani J."/>
            <person name="Kotoulas G."/>
            <person name="Topakas E."/>
        </authorList>
    </citation>
    <scope>NUCLEOTIDE SEQUENCE [LARGE SCALE GENOMIC DNA]</scope>
    <source>
        <strain evidence="5 6">TM138-S3</strain>
    </source>
</reference>
<dbReference type="InterPro" id="IPR002347">
    <property type="entry name" value="SDR_fam"/>
</dbReference>
<dbReference type="EMBL" id="JAAQHG020000034">
    <property type="protein sequence ID" value="KAL1583498.1"/>
    <property type="molecule type" value="Genomic_DNA"/>
</dbReference>
<sequence>MSAPVWFITAASSGFGKGVALEALNRGFTVVATARDSSKLEELKSKGAITADLDVTHDLDKIRSTVANLYAQVGRFDVLINAAGYILEGAIEEASPKETFDLFNTNVLGLLNATRAFLPYMRTQRSGTIALFGSLGSWHGGPAAGLYCATKWAVSGLAESLRAEMASFNVAVCAIEPGYFRTGFLNPGARVQTQTRIKDYDDSAVGQVRAALEQTDNNQPGDLVKGAKMIVDVLSLATVKEVPMRLVLGSDARHAIEGKCTSTLEYLKENRLMIDSTDYPKGS</sequence>
<dbReference type="GO" id="GO:0016491">
    <property type="term" value="F:oxidoreductase activity"/>
    <property type="evidence" value="ECO:0007669"/>
    <property type="project" value="UniProtKB-KW"/>
</dbReference>
<dbReference type="PROSITE" id="PS00061">
    <property type="entry name" value="ADH_SHORT"/>
    <property type="match status" value="1"/>
</dbReference>
<accession>A0AB34KFM9</accession>
<evidence type="ECO:0000313" key="6">
    <source>
        <dbReference type="Proteomes" id="UP000803884"/>
    </source>
</evidence>
<comment type="caution">
    <text evidence="5">The sequence shown here is derived from an EMBL/GenBank/DDBJ whole genome shotgun (WGS) entry which is preliminary data.</text>
</comment>
<dbReference type="PRINTS" id="PR00081">
    <property type="entry name" value="GDHRDH"/>
</dbReference>
<evidence type="ECO:0000313" key="5">
    <source>
        <dbReference type="EMBL" id="KAL1583498.1"/>
    </source>
</evidence>
<evidence type="ECO:0000256" key="4">
    <source>
        <dbReference type="RuleBase" id="RU000363"/>
    </source>
</evidence>
<dbReference type="InterPro" id="IPR036291">
    <property type="entry name" value="NAD(P)-bd_dom_sf"/>
</dbReference>
<keyword evidence="3" id="KW-0560">Oxidoreductase</keyword>
<proteinExistence type="inferred from homology"/>
<organism evidence="5 6">
    <name type="scientific">Cladosporium halotolerans</name>
    <dbReference type="NCBI Taxonomy" id="1052096"/>
    <lineage>
        <taxon>Eukaryota</taxon>
        <taxon>Fungi</taxon>
        <taxon>Dikarya</taxon>
        <taxon>Ascomycota</taxon>
        <taxon>Pezizomycotina</taxon>
        <taxon>Dothideomycetes</taxon>
        <taxon>Dothideomycetidae</taxon>
        <taxon>Cladosporiales</taxon>
        <taxon>Cladosporiaceae</taxon>
        <taxon>Cladosporium</taxon>
    </lineage>
</organism>
<dbReference type="GeneID" id="96009102"/>